<keyword evidence="1" id="KW-0378">Hydrolase</keyword>
<gene>
    <name evidence="3" type="ORF">Q9L58_004707</name>
</gene>
<dbReference type="InterPro" id="IPR029021">
    <property type="entry name" value="Prot-tyrosine_phosphatase-like"/>
</dbReference>
<dbReference type="SUPFAM" id="SSF52799">
    <property type="entry name" value="(Phosphotyrosine protein) phosphatases II"/>
    <property type="match status" value="1"/>
</dbReference>
<dbReference type="PANTHER" id="PTHR31126:SF74">
    <property type="entry name" value="TYROSINE-PROTEIN PHOSPHATASE-LIKE PROTEIN OCA2"/>
    <property type="match status" value="1"/>
</dbReference>
<dbReference type="PANTHER" id="PTHR31126">
    <property type="entry name" value="TYROSINE-PROTEIN PHOSPHATASE"/>
    <property type="match status" value="1"/>
</dbReference>
<dbReference type="Gene3D" id="3.90.190.10">
    <property type="entry name" value="Protein tyrosine phosphatase superfamily"/>
    <property type="match status" value="1"/>
</dbReference>
<evidence type="ECO:0000313" key="3">
    <source>
        <dbReference type="EMBL" id="KAL0636360.1"/>
    </source>
</evidence>
<proteinExistence type="predicted"/>
<dbReference type="PRINTS" id="PR01911">
    <property type="entry name" value="PFDSPHPHTASE"/>
</dbReference>
<name>A0ABR3GK85_9PEZI</name>
<protein>
    <recommendedName>
        <fullName evidence="2">Tyrosine-protein phosphatase domain-containing protein</fullName>
    </recommendedName>
</protein>
<dbReference type="InterPro" id="IPR020428">
    <property type="entry name" value="PFA-DSPs"/>
</dbReference>
<reference evidence="3 4" key="1">
    <citation type="submission" date="2024-02" db="EMBL/GenBank/DDBJ databases">
        <title>Discinaceae phylogenomics.</title>
        <authorList>
            <person name="Dirks A.C."/>
            <person name="James T.Y."/>
        </authorList>
    </citation>
    <scope>NUCLEOTIDE SEQUENCE [LARGE SCALE GENOMIC DNA]</scope>
    <source>
        <strain evidence="3 4">ACD0624</strain>
    </source>
</reference>
<dbReference type="EMBL" id="JBBBZM010000052">
    <property type="protein sequence ID" value="KAL0636360.1"/>
    <property type="molecule type" value="Genomic_DNA"/>
</dbReference>
<evidence type="ECO:0000313" key="4">
    <source>
        <dbReference type="Proteomes" id="UP001447188"/>
    </source>
</evidence>
<dbReference type="Proteomes" id="UP001447188">
    <property type="component" value="Unassembled WGS sequence"/>
</dbReference>
<organism evidence="3 4">
    <name type="scientific">Discina gigas</name>
    <dbReference type="NCBI Taxonomy" id="1032678"/>
    <lineage>
        <taxon>Eukaryota</taxon>
        <taxon>Fungi</taxon>
        <taxon>Dikarya</taxon>
        <taxon>Ascomycota</taxon>
        <taxon>Pezizomycotina</taxon>
        <taxon>Pezizomycetes</taxon>
        <taxon>Pezizales</taxon>
        <taxon>Discinaceae</taxon>
        <taxon>Discina</taxon>
    </lineage>
</organism>
<dbReference type="InterPro" id="IPR020422">
    <property type="entry name" value="TYR_PHOSPHATASE_DUAL_dom"/>
</dbReference>
<comment type="caution">
    <text evidence="3">The sequence shown here is derived from an EMBL/GenBank/DDBJ whole genome shotgun (WGS) entry which is preliminary data.</text>
</comment>
<dbReference type="InterPro" id="IPR004861">
    <property type="entry name" value="Siw14-like"/>
</dbReference>
<evidence type="ECO:0000259" key="2">
    <source>
        <dbReference type="PROSITE" id="PS50054"/>
    </source>
</evidence>
<keyword evidence="4" id="KW-1185">Reference proteome</keyword>
<evidence type="ECO:0000256" key="1">
    <source>
        <dbReference type="ARBA" id="ARBA00022801"/>
    </source>
</evidence>
<accession>A0ABR3GK85</accession>
<sequence length="196" mass="21956">MASVLATPVSVPVPATPVYDVPPLAQHRQFIVPPLSFQLVATGVYRSGYPLPINFPMLERLGLKTIIYLGDPTYLPENTAWCAAHHITLHHFLQPAVKEPFLHQNPDIIAAALHILLDRRNYPVLVHSNKGKHRAGVLVGCMRRVLQGWSLAATHAEYDRYAGEKGEADLEFIELFNPHLEYERAFSPPWLRGAEA</sequence>
<dbReference type="Pfam" id="PF03162">
    <property type="entry name" value="Y_phosphatase2"/>
    <property type="match status" value="1"/>
</dbReference>
<feature type="domain" description="Tyrosine-protein phosphatase" evidence="2">
    <location>
        <begin position="36"/>
        <end position="185"/>
    </location>
</feature>
<dbReference type="PROSITE" id="PS50054">
    <property type="entry name" value="TYR_PHOSPHATASE_DUAL"/>
    <property type="match status" value="1"/>
</dbReference>